<feature type="domain" description="Glycosyltransferase subfamily 4-like N-terminal" evidence="2">
    <location>
        <begin position="16"/>
        <end position="174"/>
    </location>
</feature>
<evidence type="ECO:0000313" key="4">
    <source>
        <dbReference type="Proteomes" id="UP000248326"/>
    </source>
</evidence>
<dbReference type="InterPro" id="IPR001296">
    <property type="entry name" value="Glyco_trans_1"/>
</dbReference>
<gene>
    <name evidence="3" type="ORF">DES52_10212</name>
</gene>
<dbReference type="EMBL" id="QJSX01000002">
    <property type="protein sequence ID" value="PYE55649.1"/>
    <property type="molecule type" value="Genomic_DNA"/>
</dbReference>
<organism evidence="3 4">
    <name type="scientific">Deinococcus yavapaiensis KR-236</name>
    <dbReference type="NCBI Taxonomy" id="694435"/>
    <lineage>
        <taxon>Bacteria</taxon>
        <taxon>Thermotogati</taxon>
        <taxon>Deinococcota</taxon>
        <taxon>Deinococci</taxon>
        <taxon>Deinococcales</taxon>
        <taxon>Deinococcaceae</taxon>
        <taxon>Deinococcus</taxon>
    </lineage>
</organism>
<dbReference type="CDD" id="cd03801">
    <property type="entry name" value="GT4_PimA-like"/>
    <property type="match status" value="1"/>
</dbReference>
<dbReference type="OrthoDB" id="73743at2"/>
<dbReference type="InterPro" id="IPR028098">
    <property type="entry name" value="Glyco_trans_4-like_N"/>
</dbReference>
<evidence type="ECO:0000259" key="1">
    <source>
        <dbReference type="Pfam" id="PF00534"/>
    </source>
</evidence>
<keyword evidence="3" id="KW-0808">Transferase</keyword>
<evidence type="ECO:0000259" key="2">
    <source>
        <dbReference type="Pfam" id="PF13439"/>
    </source>
</evidence>
<sequence length="376" mass="41231">MKIAHVTATFPPYWAGTGNVAYHNARLLHERGHDVVVFTASTKRDHELSFPFDVRRLPVTFRVGNAPLTPRLITELQGFDVIHLHYPFIFGAELTVLAARQHRIPLVVTYHNDLIARGLRGRLFDVYNNTAQPTVLSQASLLVGTSLDYAQHSLFWRTKSRAAAVRVLPNGVDTRAFRPAEKSAESFALFVGGLDRAHHFKGVAVLIEAMRSLPRRAVIVGDGDMRAEYERLAEEVAPGRVEFAGRVPLDELARLYAQATVTVLPSTTQGEAFGMVLIEAMASGTAVIATDLPGVRTVVQHGHDGLLVPPGDSGALASALETLLSQPTLAHAMGERGRVKVHSKYDWNVIGDELEQLYEQVVPSTGVGREWQDTKA</sequence>
<comment type="caution">
    <text evidence="3">The sequence shown here is derived from an EMBL/GenBank/DDBJ whole genome shotgun (WGS) entry which is preliminary data.</text>
</comment>
<reference evidence="3 4" key="1">
    <citation type="submission" date="2018-06" db="EMBL/GenBank/DDBJ databases">
        <title>Genomic Encyclopedia of Type Strains, Phase IV (KMG-IV): sequencing the most valuable type-strain genomes for metagenomic binning, comparative biology and taxonomic classification.</title>
        <authorList>
            <person name="Goeker M."/>
        </authorList>
    </citation>
    <scope>NUCLEOTIDE SEQUENCE [LARGE SCALE GENOMIC DNA]</scope>
    <source>
        <strain evidence="3 4">DSM 18048</strain>
    </source>
</reference>
<protein>
    <submittedName>
        <fullName evidence="3">Glycosyltransferase involved in cell wall biosynthesis</fullName>
    </submittedName>
</protein>
<dbReference type="PANTHER" id="PTHR45947">
    <property type="entry name" value="SULFOQUINOVOSYL TRANSFERASE SQD2"/>
    <property type="match status" value="1"/>
</dbReference>
<dbReference type="Pfam" id="PF00534">
    <property type="entry name" value="Glycos_transf_1"/>
    <property type="match status" value="1"/>
</dbReference>
<evidence type="ECO:0000313" key="3">
    <source>
        <dbReference type="EMBL" id="PYE55649.1"/>
    </source>
</evidence>
<feature type="domain" description="Glycosyl transferase family 1" evidence="1">
    <location>
        <begin position="180"/>
        <end position="338"/>
    </location>
</feature>
<accession>A0A318S9U5</accession>
<proteinExistence type="predicted"/>
<dbReference type="GO" id="GO:0016757">
    <property type="term" value="F:glycosyltransferase activity"/>
    <property type="evidence" value="ECO:0007669"/>
    <property type="project" value="InterPro"/>
</dbReference>
<dbReference type="Gene3D" id="3.40.50.2000">
    <property type="entry name" value="Glycogen Phosphorylase B"/>
    <property type="match status" value="2"/>
</dbReference>
<dbReference type="Pfam" id="PF13439">
    <property type="entry name" value="Glyco_transf_4"/>
    <property type="match status" value="1"/>
</dbReference>
<dbReference type="PANTHER" id="PTHR45947:SF3">
    <property type="entry name" value="SULFOQUINOVOSYL TRANSFERASE SQD2"/>
    <property type="match status" value="1"/>
</dbReference>
<dbReference type="RefSeq" id="WP_110885219.1">
    <property type="nucleotide sequence ID" value="NZ_QJSX01000002.1"/>
</dbReference>
<dbReference type="Proteomes" id="UP000248326">
    <property type="component" value="Unassembled WGS sequence"/>
</dbReference>
<dbReference type="AlphaFoldDB" id="A0A318S9U5"/>
<dbReference type="SUPFAM" id="SSF53756">
    <property type="entry name" value="UDP-Glycosyltransferase/glycogen phosphorylase"/>
    <property type="match status" value="1"/>
</dbReference>
<dbReference type="InterPro" id="IPR050194">
    <property type="entry name" value="Glycosyltransferase_grp1"/>
</dbReference>
<name>A0A318S9U5_9DEIO</name>
<keyword evidence="4" id="KW-1185">Reference proteome</keyword>